<evidence type="ECO:0000313" key="3">
    <source>
        <dbReference type="Proteomes" id="UP000445696"/>
    </source>
</evidence>
<feature type="transmembrane region" description="Helical" evidence="1">
    <location>
        <begin position="20"/>
        <end position="52"/>
    </location>
</feature>
<feature type="transmembrane region" description="Helical" evidence="1">
    <location>
        <begin position="64"/>
        <end position="83"/>
    </location>
</feature>
<feature type="transmembrane region" description="Helical" evidence="1">
    <location>
        <begin position="103"/>
        <end position="127"/>
    </location>
</feature>
<dbReference type="RefSeq" id="WP_161338574.1">
    <property type="nucleotide sequence ID" value="NZ_JBHSDG010000005.1"/>
</dbReference>
<evidence type="ECO:0008006" key="4">
    <source>
        <dbReference type="Google" id="ProtNLM"/>
    </source>
</evidence>
<dbReference type="OrthoDB" id="7357449at2"/>
<protein>
    <recommendedName>
        <fullName evidence="4">DUF2062 domain-containing protein</fullName>
    </recommendedName>
</protein>
<proteinExistence type="predicted"/>
<dbReference type="AlphaFoldDB" id="A0A845MFC2"/>
<reference evidence="2 3" key="1">
    <citation type="journal article" date="2014" name="Int. J. Syst. Evol. Microbiol.">
        <title>Sneathiella chungangensis sp. nov., isolated from a marine sand, and emended description of the genus Sneathiella.</title>
        <authorList>
            <person name="Siamphan C."/>
            <person name="Kim H."/>
            <person name="Lee J.S."/>
            <person name="Kim W."/>
        </authorList>
    </citation>
    <scope>NUCLEOTIDE SEQUENCE [LARGE SCALE GENOMIC DNA]</scope>
    <source>
        <strain evidence="2 3">KCTC 32476</strain>
    </source>
</reference>
<accession>A0A845MFC2</accession>
<dbReference type="Proteomes" id="UP000445696">
    <property type="component" value="Unassembled WGS sequence"/>
</dbReference>
<comment type="caution">
    <text evidence="2">The sequence shown here is derived from an EMBL/GenBank/DDBJ whole genome shotgun (WGS) entry which is preliminary data.</text>
</comment>
<keyword evidence="3" id="KW-1185">Reference proteome</keyword>
<keyword evidence="1" id="KW-0812">Transmembrane</keyword>
<keyword evidence="1" id="KW-1133">Transmembrane helix</keyword>
<gene>
    <name evidence="2" type="ORF">GQF03_07240</name>
</gene>
<evidence type="ECO:0000256" key="1">
    <source>
        <dbReference type="SAM" id="Phobius"/>
    </source>
</evidence>
<dbReference type="EMBL" id="WTVA01000003">
    <property type="protein sequence ID" value="MZR22120.1"/>
    <property type="molecule type" value="Genomic_DNA"/>
</dbReference>
<name>A0A845MFC2_9PROT</name>
<sequence>MAKDTKKAAAKTESKVGQNIAIFWLLILSGLGIVFIPPTMIVIFAGMIPSLVAILLNTERTGGIATMISFNLAGVIPVVGILWERGQTFSEALKILSDVYMWLAMFGGAGLAVFLTWAVPVVVFSAYELQAKANIAKLQKRRAKLIEEWGGQFVADMRDIPKAPQ</sequence>
<evidence type="ECO:0000313" key="2">
    <source>
        <dbReference type="EMBL" id="MZR22120.1"/>
    </source>
</evidence>
<keyword evidence="1" id="KW-0472">Membrane</keyword>
<organism evidence="2 3">
    <name type="scientific">Sneathiella chungangensis</name>
    <dbReference type="NCBI Taxonomy" id="1418234"/>
    <lineage>
        <taxon>Bacteria</taxon>
        <taxon>Pseudomonadati</taxon>
        <taxon>Pseudomonadota</taxon>
        <taxon>Alphaproteobacteria</taxon>
        <taxon>Sneathiellales</taxon>
        <taxon>Sneathiellaceae</taxon>
        <taxon>Sneathiella</taxon>
    </lineage>
</organism>